<feature type="non-terminal residue" evidence="2">
    <location>
        <position position="88"/>
    </location>
</feature>
<dbReference type="AlphaFoldDB" id="A0A0F9DJ80"/>
<evidence type="ECO:0000259" key="1">
    <source>
        <dbReference type="Pfam" id="PF00149"/>
    </source>
</evidence>
<dbReference type="SUPFAM" id="SSF56300">
    <property type="entry name" value="Metallo-dependent phosphatases"/>
    <property type="match status" value="1"/>
</dbReference>
<comment type="caution">
    <text evidence="2">The sequence shown here is derived from an EMBL/GenBank/DDBJ whole genome shotgun (WGS) entry which is preliminary data.</text>
</comment>
<dbReference type="Gene3D" id="3.60.21.10">
    <property type="match status" value="1"/>
</dbReference>
<dbReference type="PANTHER" id="PTHR37844:SF2">
    <property type="entry name" value="SER_THR PROTEIN PHOSPHATASE SUPERFAMILY (AFU_ORTHOLOGUE AFUA_1G14840)"/>
    <property type="match status" value="1"/>
</dbReference>
<feature type="domain" description="Calcineurin-like phosphoesterase" evidence="1">
    <location>
        <begin position="21"/>
        <end position="76"/>
    </location>
</feature>
<accession>A0A0F9DJ80</accession>
<dbReference type="InterPro" id="IPR029052">
    <property type="entry name" value="Metallo-depent_PP-like"/>
</dbReference>
<dbReference type="InterPro" id="IPR004843">
    <property type="entry name" value="Calcineurin-like_PHP"/>
</dbReference>
<protein>
    <recommendedName>
        <fullName evidence="1">Calcineurin-like phosphoesterase domain-containing protein</fullName>
    </recommendedName>
</protein>
<organism evidence="2">
    <name type="scientific">marine sediment metagenome</name>
    <dbReference type="NCBI Taxonomy" id="412755"/>
    <lineage>
        <taxon>unclassified sequences</taxon>
        <taxon>metagenomes</taxon>
        <taxon>ecological metagenomes</taxon>
    </lineage>
</organism>
<evidence type="ECO:0000313" key="2">
    <source>
        <dbReference type="EMBL" id="KKL61719.1"/>
    </source>
</evidence>
<name>A0A0F9DJ80_9ZZZZ</name>
<dbReference type="GO" id="GO:0016787">
    <property type="term" value="F:hydrolase activity"/>
    <property type="evidence" value="ECO:0007669"/>
    <property type="project" value="InterPro"/>
</dbReference>
<reference evidence="2" key="1">
    <citation type="journal article" date="2015" name="Nature">
        <title>Complex archaea that bridge the gap between prokaryotes and eukaryotes.</title>
        <authorList>
            <person name="Spang A."/>
            <person name="Saw J.H."/>
            <person name="Jorgensen S.L."/>
            <person name="Zaremba-Niedzwiedzka K."/>
            <person name="Martijn J."/>
            <person name="Lind A.E."/>
            <person name="van Eijk R."/>
            <person name="Schleper C."/>
            <person name="Guy L."/>
            <person name="Ettema T.J."/>
        </authorList>
    </citation>
    <scope>NUCLEOTIDE SEQUENCE</scope>
</reference>
<sequence>MKLQLASDLHLHRDKTFDFESSDSDILVLAGDIQSGTRGIEFAESLAERHGKIVLYVAGNHEYYMHNYNQLQESIRQKTKNSQNVFFL</sequence>
<gene>
    <name evidence="2" type="ORF">LCGC14_2192510</name>
</gene>
<dbReference type="PANTHER" id="PTHR37844">
    <property type="entry name" value="SER/THR PROTEIN PHOSPHATASE SUPERFAMILY (AFU_ORTHOLOGUE AFUA_1G14840)"/>
    <property type="match status" value="1"/>
</dbReference>
<proteinExistence type="predicted"/>
<dbReference type="Pfam" id="PF00149">
    <property type="entry name" value="Metallophos"/>
    <property type="match status" value="1"/>
</dbReference>
<dbReference type="EMBL" id="LAZR01028731">
    <property type="protein sequence ID" value="KKL61719.1"/>
    <property type="molecule type" value="Genomic_DNA"/>
</dbReference>